<reference evidence="1" key="1">
    <citation type="journal article" date="2021" name="Proc. Natl. Acad. Sci. U.S.A.">
        <title>A Catalog of Tens of Thousands of Viruses from Human Metagenomes Reveals Hidden Associations with Chronic Diseases.</title>
        <authorList>
            <person name="Tisza M.J."/>
            <person name="Buck C.B."/>
        </authorList>
    </citation>
    <scope>NUCLEOTIDE SEQUENCE</scope>
    <source>
        <strain evidence="1">CtVfb8</strain>
    </source>
</reference>
<proteinExistence type="predicted"/>
<protein>
    <submittedName>
        <fullName evidence="1">Uncharacterized protein</fullName>
    </submittedName>
</protein>
<accession>A0A8S5V3A9</accession>
<sequence length="55" mass="6439">MTTPNKISTPRRGQKKVYIRYLPDPLLTKNKKIIIKKIMGLPIDPLRYSKGDRKD</sequence>
<name>A0A8S5V3A9_9CAUD</name>
<organism evidence="1">
    <name type="scientific">Caudovirales sp. ctVfb8</name>
    <dbReference type="NCBI Taxonomy" id="2825766"/>
    <lineage>
        <taxon>Viruses</taxon>
        <taxon>Duplodnaviria</taxon>
        <taxon>Heunggongvirae</taxon>
        <taxon>Uroviricota</taxon>
        <taxon>Caudoviricetes</taxon>
    </lineage>
</organism>
<dbReference type="EMBL" id="BK016189">
    <property type="protein sequence ID" value="DAG01248.1"/>
    <property type="molecule type" value="Genomic_DNA"/>
</dbReference>
<evidence type="ECO:0000313" key="1">
    <source>
        <dbReference type="EMBL" id="DAG01248.1"/>
    </source>
</evidence>